<dbReference type="PROSITE" id="PS51352">
    <property type="entry name" value="THIOREDOXIN_2"/>
    <property type="match status" value="1"/>
</dbReference>
<evidence type="ECO:0000313" key="3">
    <source>
        <dbReference type="Proteomes" id="UP000001235"/>
    </source>
</evidence>
<feature type="domain" description="Thioredoxin" evidence="1">
    <location>
        <begin position="26"/>
        <end position="161"/>
    </location>
</feature>
<accession>D9SDW3</accession>
<organism evidence="2 3">
    <name type="scientific">Gallionella capsiferriformans (strain ES-2)</name>
    <name type="common">Gallionella ferruginea capsiferriformans (strain ES-2)</name>
    <dbReference type="NCBI Taxonomy" id="395494"/>
    <lineage>
        <taxon>Bacteria</taxon>
        <taxon>Pseudomonadati</taxon>
        <taxon>Pseudomonadota</taxon>
        <taxon>Betaproteobacteria</taxon>
        <taxon>Nitrosomonadales</taxon>
        <taxon>Gallionellaceae</taxon>
        <taxon>Gallionella</taxon>
    </lineage>
</organism>
<dbReference type="InterPro" id="IPR013766">
    <property type="entry name" value="Thioredoxin_domain"/>
</dbReference>
<dbReference type="SUPFAM" id="SSF52833">
    <property type="entry name" value="Thioredoxin-like"/>
    <property type="match status" value="1"/>
</dbReference>
<keyword evidence="3" id="KW-1185">Reference proteome</keyword>
<dbReference type="RefSeq" id="WP_013294687.1">
    <property type="nucleotide sequence ID" value="NC_014394.1"/>
</dbReference>
<reference evidence="2 3" key="1">
    <citation type="submission" date="2010-08" db="EMBL/GenBank/DDBJ databases">
        <title>Complete sequence of Gallionella capsiferriformans ES-2.</title>
        <authorList>
            <consortium name="US DOE Joint Genome Institute"/>
            <person name="Lucas S."/>
            <person name="Copeland A."/>
            <person name="Lapidus A."/>
            <person name="Cheng J.-F."/>
            <person name="Bruce D."/>
            <person name="Goodwin L."/>
            <person name="Pitluck S."/>
            <person name="Chertkov O."/>
            <person name="Davenport K.W."/>
            <person name="Detter J.C."/>
            <person name="Han C."/>
            <person name="Tapia R."/>
            <person name="Land M."/>
            <person name="Hauser L."/>
            <person name="Chang Y.-J."/>
            <person name="Jeffries C."/>
            <person name="Kyrpides N."/>
            <person name="Ivanova N."/>
            <person name="Mikhailova N."/>
            <person name="Shelobolina E.S."/>
            <person name="Picardal F."/>
            <person name="Roden E."/>
            <person name="Emerson D."/>
            <person name="Woyke T."/>
        </authorList>
    </citation>
    <scope>NUCLEOTIDE SEQUENCE [LARGE SCALE GENOMIC DNA]</scope>
    <source>
        <strain evidence="2 3">ES-2</strain>
    </source>
</reference>
<dbReference type="EMBL" id="CP002159">
    <property type="protein sequence ID" value="ADL56785.1"/>
    <property type="molecule type" value="Genomic_DNA"/>
</dbReference>
<dbReference type="HOGENOM" id="CLU_042529_10_0_4"/>
<dbReference type="PANTHER" id="PTHR42852:SF17">
    <property type="entry name" value="THIOREDOXIN-LIKE PROTEIN HI_1115"/>
    <property type="match status" value="1"/>
</dbReference>
<evidence type="ECO:0000259" key="1">
    <source>
        <dbReference type="PROSITE" id="PS51352"/>
    </source>
</evidence>
<dbReference type="OrthoDB" id="9811352at2"/>
<dbReference type="eggNOG" id="COG0526">
    <property type="taxonomic scope" value="Bacteria"/>
</dbReference>
<dbReference type="InterPro" id="IPR036249">
    <property type="entry name" value="Thioredoxin-like_sf"/>
</dbReference>
<name>D9SDW3_GALCS</name>
<dbReference type="GO" id="GO:0016491">
    <property type="term" value="F:oxidoreductase activity"/>
    <property type="evidence" value="ECO:0007669"/>
    <property type="project" value="InterPro"/>
</dbReference>
<gene>
    <name evidence="2" type="ordered locus">Galf_2792</name>
</gene>
<dbReference type="InterPro" id="IPR000866">
    <property type="entry name" value="AhpC/TSA"/>
</dbReference>
<dbReference type="KEGG" id="gca:Galf_2792"/>
<dbReference type="Pfam" id="PF00578">
    <property type="entry name" value="AhpC-TSA"/>
    <property type="match status" value="1"/>
</dbReference>
<dbReference type="Proteomes" id="UP000001235">
    <property type="component" value="Chromosome"/>
</dbReference>
<evidence type="ECO:0000313" key="2">
    <source>
        <dbReference type="EMBL" id="ADL56785.1"/>
    </source>
</evidence>
<dbReference type="CDD" id="cd03011">
    <property type="entry name" value="TlpA_like_ScsD_MtbDsbE"/>
    <property type="match status" value="1"/>
</dbReference>
<dbReference type="GO" id="GO:0016209">
    <property type="term" value="F:antioxidant activity"/>
    <property type="evidence" value="ECO:0007669"/>
    <property type="project" value="InterPro"/>
</dbReference>
<dbReference type="AlphaFoldDB" id="D9SDW3"/>
<dbReference type="InterPro" id="IPR050553">
    <property type="entry name" value="Thioredoxin_ResA/DsbE_sf"/>
</dbReference>
<dbReference type="PANTHER" id="PTHR42852">
    <property type="entry name" value="THIOL:DISULFIDE INTERCHANGE PROTEIN DSBE"/>
    <property type="match status" value="1"/>
</dbReference>
<protein>
    <submittedName>
        <fullName evidence="2">Alkyl hydroperoxide reductase/ Thiol specific antioxidant/ Mal allergen</fullName>
    </submittedName>
</protein>
<dbReference type="STRING" id="395494.Galf_2792"/>
<proteinExistence type="predicted"/>
<dbReference type="Gene3D" id="3.40.30.10">
    <property type="entry name" value="Glutaredoxin"/>
    <property type="match status" value="1"/>
</dbReference>
<sequence>MVNKRALNLLLFVVLIAGIRLWQQRDMVSGAAPGLQGVTVAGQPYHLPAHPEHPVLVHFWASWCSVCRAEQSSIAALAHEDPNVITVAMQSGSPAQVAAHMREQGIDFPVVNDPDGSISRAWGVHAVPASFIIAPDGTISFVEVGYTTQAGLIIRRWLAGL</sequence>